<sequence>MIEITGFILDKKYPSIYPKRLVMKINPKVRESYNFIENSFYICLLIYVYLPKVYLWPNYLMMILSGLFIGYRIAITTNRYSNRLKSN</sequence>
<gene>
    <name evidence="2" type="ORF">KGMB02408_10110</name>
</gene>
<keyword evidence="1" id="KW-0472">Membrane</keyword>
<keyword evidence="3" id="KW-1185">Reference proteome</keyword>
<feature type="transmembrane region" description="Helical" evidence="1">
    <location>
        <begin position="33"/>
        <end position="50"/>
    </location>
</feature>
<evidence type="ECO:0000313" key="3">
    <source>
        <dbReference type="Proteomes" id="UP000288079"/>
    </source>
</evidence>
<keyword evidence="1" id="KW-1133">Transmembrane helix</keyword>
<evidence type="ECO:0000256" key="1">
    <source>
        <dbReference type="SAM" id="Phobius"/>
    </source>
</evidence>
<name>A0A401LR90_9BACE</name>
<protein>
    <submittedName>
        <fullName evidence="2">Uncharacterized protein</fullName>
    </submittedName>
</protein>
<reference evidence="2 3" key="1">
    <citation type="submission" date="2018-10" db="EMBL/GenBank/DDBJ databases">
        <title>Draft Genome Sequence of Bacteroides sp. KCTC 15687.</title>
        <authorList>
            <person name="Yu S.Y."/>
            <person name="Kim J.S."/>
            <person name="Oh B.S."/>
            <person name="Park S.H."/>
            <person name="Kang S.W."/>
            <person name="Park J.E."/>
            <person name="Choi S.H."/>
            <person name="Han K.I."/>
            <person name="Lee K.C."/>
            <person name="Eom M.K."/>
            <person name="Suh M.K."/>
            <person name="Lee D.H."/>
            <person name="Yoon H."/>
            <person name="Kim B."/>
            <person name="Yang S.J."/>
            <person name="Lee J.S."/>
            <person name="Lee J.H."/>
        </authorList>
    </citation>
    <scope>NUCLEOTIDE SEQUENCE [LARGE SCALE GENOMIC DNA]</scope>
    <source>
        <strain evidence="2 3">KCTC 15687</strain>
    </source>
</reference>
<keyword evidence="1" id="KW-0812">Transmembrane</keyword>
<comment type="caution">
    <text evidence="2">The sequence shown here is derived from an EMBL/GenBank/DDBJ whole genome shotgun (WGS) entry which is preliminary data.</text>
</comment>
<feature type="transmembrane region" description="Helical" evidence="1">
    <location>
        <begin position="56"/>
        <end position="75"/>
    </location>
</feature>
<organism evidence="2 3">
    <name type="scientific">Bacteroides faecalis</name>
    <dbReference type="NCBI Taxonomy" id="2447885"/>
    <lineage>
        <taxon>Bacteria</taxon>
        <taxon>Pseudomonadati</taxon>
        <taxon>Bacteroidota</taxon>
        <taxon>Bacteroidia</taxon>
        <taxon>Bacteroidales</taxon>
        <taxon>Bacteroidaceae</taxon>
        <taxon>Bacteroides</taxon>
    </lineage>
</organism>
<dbReference type="AlphaFoldDB" id="A0A401LR90"/>
<accession>A0A401LR90</accession>
<proteinExistence type="predicted"/>
<dbReference type="EMBL" id="BHWB01000002">
    <property type="protein sequence ID" value="GCB34066.1"/>
    <property type="molecule type" value="Genomic_DNA"/>
</dbReference>
<dbReference type="Proteomes" id="UP000288079">
    <property type="component" value="Unassembled WGS sequence"/>
</dbReference>
<evidence type="ECO:0000313" key="2">
    <source>
        <dbReference type="EMBL" id="GCB34066.1"/>
    </source>
</evidence>